<dbReference type="Proteomes" id="UP001054837">
    <property type="component" value="Unassembled WGS sequence"/>
</dbReference>
<dbReference type="EMBL" id="BPLQ01009034">
    <property type="protein sequence ID" value="GIY41109.1"/>
    <property type="molecule type" value="Genomic_DNA"/>
</dbReference>
<accession>A0AAV4T7F6</accession>
<gene>
    <name evidence="2" type="ORF">CDAR_603541</name>
</gene>
<protein>
    <recommendedName>
        <fullName evidence="4">DUF362 domain-containing protein</fullName>
    </recommendedName>
</protein>
<dbReference type="AlphaFoldDB" id="A0AAV4T7F6"/>
<evidence type="ECO:0000313" key="2">
    <source>
        <dbReference type="EMBL" id="GIY41109.1"/>
    </source>
</evidence>
<evidence type="ECO:0000256" key="1">
    <source>
        <dbReference type="SAM" id="MobiDB-lite"/>
    </source>
</evidence>
<sequence>MHYQSGHFDTTSTNSGVIGNPDGYGICNGFEVSVCLDWQQASLGVIDTCAMGPSPPRGLRIDASSADHVTSSLPTPLPERGMRLGRGRLLSGRGSGNLT</sequence>
<evidence type="ECO:0008006" key="4">
    <source>
        <dbReference type="Google" id="ProtNLM"/>
    </source>
</evidence>
<evidence type="ECO:0000313" key="3">
    <source>
        <dbReference type="Proteomes" id="UP001054837"/>
    </source>
</evidence>
<organism evidence="2 3">
    <name type="scientific">Caerostris darwini</name>
    <dbReference type="NCBI Taxonomy" id="1538125"/>
    <lineage>
        <taxon>Eukaryota</taxon>
        <taxon>Metazoa</taxon>
        <taxon>Ecdysozoa</taxon>
        <taxon>Arthropoda</taxon>
        <taxon>Chelicerata</taxon>
        <taxon>Arachnida</taxon>
        <taxon>Araneae</taxon>
        <taxon>Araneomorphae</taxon>
        <taxon>Entelegynae</taxon>
        <taxon>Araneoidea</taxon>
        <taxon>Araneidae</taxon>
        <taxon>Caerostris</taxon>
    </lineage>
</organism>
<feature type="region of interest" description="Disordered" evidence="1">
    <location>
        <begin position="65"/>
        <end position="99"/>
    </location>
</feature>
<comment type="caution">
    <text evidence="2">The sequence shown here is derived from an EMBL/GenBank/DDBJ whole genome shotgun (WGS) entry which is preliminary data.</text>
</comment>
<reference evidence="2 3" key="1">
    <citation type="submission" date="2021-06" db="EMBL/GenBank/DDBJ databases">
        <title>Caerostris darwini draft genome.</title>
        <authorList>
            <person name="Kono N."/>
            <person name="Arakawa K."/>
        </authorList>
    </citation>
    <scope>NUCLEOTIDE SEQUENCE [LARGE SCALE GENOMIC DNA]</scope>
</reference>
<name>A0AAV4T7F6_9ARAC</name>
<proteinExistence type="predicted"/>
<keyword evidence="3" id="KW-1185">Reference proteome</keyword>